<dbReference type="SUPFAM" id="SSF53474">
    <property type="entry name" value="alpha/beta-Hydrolases"/>
    <property type="match status" value="1"/>
</dbReference>
<reference evidence="2" key="1">
    <citation type="journal article" date="2019" name="Int. J. Syst. Evol. Microbiol.">
        <title>The Global Catalogue of Microorganisms (GCM) 10K type strain sequencing project: providing services to taxonomists for standard genome sequencing and annotation.</title>
        <authorList>
            <consortium name="The Broad Institute Genomics Platform"/>
            <consortium name="The Broad Institute Genome Sequencing Center for Infectious Disease"/>
            <person name="Wu L."/>
            <person name="Ma J."/>
        </authorList>
    </citation>
    <scope>NUCLEOTIDE SEQUENCE [LARGE SCALE GENOMIC DNA]</scope>
    <source>
        <strain evidence="2">CGMCC 4.7241</strain>
    </source>
</reference>
<accession>A0ABV7YPF4</accession>
<evidence type="ECO:0000313" key="2">
    <source>
        <dbReference type="Proteomes" id="UP001595699"/>
    </source>
</evidence>
<gene>
    <name evidence="1" type="ORF">ACFOUW_34960</name>
</gene>
<dbReference type="Proteomes" id="UP001595699">
    <property type="component" value="Unassembled WGS sequence"/>
</dbReference>
<dbReference type="Gene3D" id="3.40.50.1820">
    <property type="entry name" value="alpha/beta hydrolase"/>
    <property type="match status" value="1"/>
</dbReference>
<name>A0ABV7YPF4_9ACTN</name>
<dbReference type="InterPro" id="IPR029058">
    <property type="entry name" value="AB_hydrolase_fold"/>
</dbReference>
<organism evidence="1 2">
    <name type="scientific">Tenggerimyces flavus</name>
    <dbReference type="NCBI Taxonomy" id="1708749"/>
    <lineage>
        <taxon>Bacteria</taxon>
        <taxon>Bacillati</taxon>
        <taxon>Actinomycetota</taxon>
        <taxon>Actinomycetes</taxon>
        <taxon>Propionibacteriales</taxon>
        <taxon>Nocardioidaceae</taxon>
        <taxon>Tenggerimyces</taxon>
    </lineage>
</organism>
<sequence length="188" mass="19857">MNVLLIHGGLWDDMDAPRFWHSPGVVAGLAARGFVVDAPDRLARASSWEAEVAHASSWLSRGPVAVVAGSNGCTLGVKLALTYPLLVSRLLLAWPATPLPAPSVPSGLLDGETLRGVRDAELASLRLPVGVLRAVPENPVHAWRTADALLDLVPVAVELPGCTEPPRPTFAADLPGFVLTVAEFVENR</sequence>
<protein>
    <recommendedName>
        <fullName evidence="3">Alpha/beta hydrolase</fullName>
    </recommendedName>
</protein>
<proteinExistence type="predicted"/>
<evidence type="ECO:0008006" key="3">
    <source>
        <dbReference type="Google" id="ProtNLM"/>
    </source>
</evidence>
<dbReference type="EMBL" id="JBHRZH010000048">
    <property type="protein sequence ID" value="MFC3766079.1"/>
    <property type="molecule type" value="Genomic_DNA"/>
</dbReference>
<comment type="caution">
    <text evidence="1">The sequence shown here is derived from an EMBL/GenBank/DDBJ whole genome shotgun (WGS) entry which is preliminary data.</text>
</comment>
<dbReference type="RefSeq" id="WP_205116696.1">
    <property type="nucleotide sequence ID" value="NZ_JAFBCM010000001.1"/>
</dbReference>
<keyword evidence="2" id="KW-1185">Reference proteome</keyword>
<evidence type="ECO:0000313" key="1">
    <source>
        <dbReference type="EMBL" id="MFC3766079.1"/>
    </source>
</evidence>